<name>A0AAV1R3P3_9ROSI</name>
<accession>A0AAV1R3P3</accession>
<feature type="region of interest" description="Disordered" evidence="1">
    <location>
        <begin position="1"/>
        <end position="32"/>
    </location>
</feature>
<dbReference type="Proteomes" id="UP001314170">
    <property type="component" value="Unassembled WGS sequence"/>
</dbReference>
<gene>
    <name evidence="2" type="ORF">DCAF_LOCUS5292</name>
</gene>
<comment type="caution">
    <text evidence="2">The sequence shown here is derived from an EMBL/GenBank/DDBJ whole genome shotgun (WGS) entry which is preliminary data.</text>
</comment>
<organism evidence="2 3">
    <name type="scientific">Dovyalis caffra</name>
    <dbReference type="NCBI Taxonomy" id="77055"/>
    <lineage>
        <taxon>Eukaryota</taxon>
        <taxon>Viridiplantae</taxon>
        <taxon>Streptophyta</taxon>
        <taxon>Embryophyta</taxon>
        <taxon>Tracheophyta</taxon>
        <taxon>Spermatophyta</taxon>
        <taxon>Magnoliopsida</taxon>
        <taxon>eudicotyledons</taxon>
        <taxon>Gunneridae</taxon>
        <taxon>Pentapetalae</taxon>
        <taxon>rosids</taxon>
        <taxon>fabids</taxon>
        <taxon>Malpighiales</taxon>
        <taxon>Salicaceae</taxon>
        <taxon>Flacourtieae</taxon>
        <taxon>Dovyalis</taxon>
    </lineage>
</organism>
<evidence type="ECO:0000313" key="3">
    <source>
        <dbReference type="Proteomes" id="UP001314170"/>
    </source>
</evidence>
<protein>
    <submittedName>
        <fullName evidence="2">Uncharacterized protein</fullName>
    </submittedName>
</protein>
<evidence type="ECO:0000313" key="2">
    <source>
        <dbReference type="EMBL" id="CAK7327577.1"/>
    </source>
</evidence>
<proteinExistence type="predicted"/>
<dbReference type="EMBL" id="CAWUPB010000857">
    <property type="protein sequence ID" value="CAK7327577.1"/>
    <property type="molecule type" value="Genomic_DNA"/>
</dbReference>
<sequence>METISQKQTRGRLQLPARQSLGEGNRVRRNNQVASISPRLRSTCACSNRPGSVRCSKHGYLVPSDKLRKHQANREILRRALAPTNQRLTLRWLNFRPTPSRLSNMSMA</sequence>
<evidence type="ECO:0000256" key="1">
    <source>
        <dbReference type="SAM" id="MobiDB-lite"/>
    </source>
</evidence>
<reference evidence="2 3" key="1">
    <citation type="submission" date="2024-01" db="EMBL/GenBank/DDBJ databases">
        <authorList>
            <person name="Waweru B."/>
        </authorList>
    </citation>
    <scope>NUCLEOTIDE SEQUENCE [LARGE SCALE GENOMIC DNA]</scope>
</reference>
<keyword evidence="3" id="KW-1185">Reference proteome</keyword>
<dbReference type="AlphaFoldDB" id="A0AAV1R3P3"/>